<proteinExistence type="predicted"/>
<evidence type="ECO:0000313" key="2">
    <source>
        <dbReference type="Proteomes" id="UP001372834"/>
    </source>
</evidence>
<evidence type="ECO:0000313" key="1">
    <source>
        <dbReference type="EMBL" id="KAK6629920.1"/>
    </source>
</evidence>
<dbReference type="AlphaFoldDB" id="A0AAN8P3L7"/>
<comment type="caution">
    <text evidence="1">The sequence shown here is derived from an EMBL/GenBank/DDBJ whole genome shotgun (WGS) entry which is preliminary data.</text>
</comment>
<dbReference type="Proteomes" id="UP001372834">
    <property type="component" value="Unassembled WGS sequence"/>
</dbReference>
<feature type="non-terminal residue" evidence="1">
    <location>
        <position position="57"/>
    </location>
</feature>
<accession>A0AAN8P3L7</accession>
<dbReference type="EMBL" id="JAWJWE010000036">
    <property type="protein sequence ID" value="KAK6629920.1"/>
    <property type="molecule type" value="Genomic_DNA"/>
</dbReference>
<gene>
    <name evidence="1" type="ORF">RUM43_003741</name>
</gene>
<protein>
    <submittedName>
        <fullName evidence="1">Uncharacterized protein</fullName>
    </submittedName>
</protein>
<reference evidence="1 2" key="1">
    <citation type="submission" date="2023-10" db="EMBL/GenBank/DDBJ databases">
        <title>Genomes of two closely related lineages of the louse Polyplax serrata with different host specificities.</title>
        <authorList>
            <person name="Martinu J."/>
            <person name="Tarabai H."/>
            <person name="Stefka J."/>
            <person name="Hypsa V."/>
        </authorList>
    </citation>
    <scope>NUCLEOTIDE SEQUENCE [LARGE SCALE GENOMIC DNA]</scope>
    <source>
        <strain evidence="1">HR10_N</strain>
    </source>
</reference>
<sequence length="57" mass="6651">MTYFKQIHHFLLLVREEGRKEGLMCLRGGTRRIEADIRVSDGVVLREGIRQLSPRGR</sequence>
<organism evidence="1 2">
    <name type="scientific">Polyplax serrata</name>
    <name type="common">Common mouse louse</name>
    <dbReference type="NCBI Taxonomy" id="468196"/>
    <lineage>
        <taxon>Eukaryota</taxon>
        <taxon>Metazoa</taxon>
        <taxon>Ecdysozoa</taxon>
        <taxon>Arthropoda</taxon>
        <taxon>Hexapoda</taxon>
        <taxon>Insecta</taxon>
        <taxon>Pterygota</taxon>
        <taxon>Neoptera</taxon>
        <taxon>Paraneoptera</taxon>
        <taxon>Psocodea</taxon>
        <taxon>Troctomorpha</taxon>
        <taxon>Phthiraptera</taxon>
        <taxon>Anoplura</taxon>
        <taxon>Polyplacidae</taxon>
        <taxon>Polyplax</taxon>
    </lineage>
</organism>
<name>A0AAN8P3L7_POLSC</name>